<keyword evidence="6 7" id="KW-0472">Membrane</keyword>
<dbReference type="InterPro" id="IPR001173">
    <property type="entry name" value="Glyco_trans_2-like"/>
</dbReference>
<dbReference type="RefSeq" id="WP_277861825.1">
    <property type="nucleotide sequence ID" value="NZ_JARRAG010000002.1"/>
</dbReference>
<dbReference type="PANTHER" id="PTHR48090">
    <property type="entry name" value="UNDECAPRENYL-PHOSPHATE 4-DEOXY-4-FORMAMIDO-L-ARABINOSE TRANSFERASE-RELATED"/>
    <property type="match status" value="1"/>
</dbReference>
<dbReference type="EMBL" id="JARRAG010000002">
    <property type="protein sequence ID" value="MDG3005493.1"/>
    <property type="molecule type" value="Genomic_DNA"/>
</dbReference>
<keyword evidence="4 7" id="KW-0812">Transmembrane</keyword>
<name>A0ABT6FD27_9BACT</name>
<feature type="domain" description="Glycosyltransferase 2-like" evidence="8">
    <location>
        <begin position="145"/>
        <end position="305"/>
    </location>
</feature>
<evidence type="ECO:0000256" key="1">
    <source>
        <dbReference type="ARBA" id="ARBA00004141"/>
    </source>
</evidence>
<evidence type="ECO:0000256" key="2">
    <source>
        <dbReference type="ARBA" id="ARBA00022676"/>
    </source>
</evidence>
<evidence type="ECO:0000256" key="7">
    <source>
        <dbReference type="SAM" id="Phobius"/>
    </source>
</evidence>
<keyword evidence="3 9" id="KW-0808">Transferase</keyword>
<organism evidence="9 10">
    <name type="scientific">Paludisphaera mucosa</name>
    <dbReference type="NCBI Taxonomy" id="3030827"/>
    <lineage>
        <taxon>Bacteria</taxon>
        <taxon>Pseudomonadati</taxon>
        <taxon>Planctomycetota</taxon>
        <taxon>Planctomycetia</taxon>
        <taxon>Isosphaerales</taxon>
        <taxon>Isosphaeraceae</taxon>
        <taxon>Paludisphaera</taxon>
    </lineage>
</organism>
<keyword evidence="10" id="KW-1185">Reference proteome</keyword>
<gene>
    <name evidence="9" type="ORF">PZE19_17035</name>
</gene>
<dbReference type="InterPro" id="IPR050256">
    <property type="entry name" value="Glycosyltransferase_2"/>
</dbReference>
<dbReference type="GO" id="GO:0016757">
    <property type="term" value="F:glycosyltransferase activity"/>
    <property type="evidence" value="ECO:0007669"/>
    <property type="project" value="UniProtKB-KW"/>
</dbReference>
<feature type="transmembrane region" description="Helical" evidence="7">
    <location>
        <begin position="401"/>
        <end position="426"/>
    </location>
</feature>
<dbReference type="EC" id="2.4.-.-" evidence="9"/>
<accession>A0ABT6FD27</accession>
<evidence type="ECO:0000256" key="6">
    <source>
        <dbReference type="ARBA" id="ARBA00023136"/>
    </source>
</evidence>
<comment type="subcellular location">
    <subcellularLocation>
        <location evidence="1">Membrane</location>
        <topology evidence="1">Multi-pass membrane protein</topology>
    </subcellularLocation>
</comment>
<evidence type="ECO:0000256" key="5">
    <source>
        <dbReference type="ARBA" id="ARBA00022989"/>
    </source>
</evidence>
<evidence type="ECO:0000256" key="4">
    <source>
        <dbReference type="ARBA" id="ARBA00022692"/>
    </source>
</evidence>
<keyword evidence="2 9" id="KW-0328">Glycosyltransferase</keyword>
<sequence length="457" mass="51373">MDERLHKSTRLPVGLPQWHDELFGDLLLRRDLHDGPTDYLHGPRPATPWTYDLATVLHPVLPPVRRIGNGLRDPGRTRILEVHDYAVGLTTGFYYDHPHTTAWASPDGDPGNAYQHRRDLRSLSSVSLMTDAHLTNSSPSSQTFSLVIPLFNEEENLAELHRRLTASVASLDLDYLIILVDDGSRDGTPKLIDELARRDPRLVGIHLSRNFGHQPAISAGLDFARGDAVIVLDGDLQDPPELIAELIAKWREGFDVIYAVRRRRDESWPKRLAYYAFYRLMAAISDIDIPLDSGDFCLMDRKVVDVLTHLPERMRFIRGLRSFVGFRQAALEYDRPPRAAGIPKYTLLRLLALAVDGLISFSGYPLRLATYLGLIAVSVAACLSFWIFYDAFTYGHSPAGWASTAVIVLFMGSVQLLSLGIIGEYIRLIFLETKGRPTYIVRERISHTVSTDEAFGD</sequence>
<evidence type="ECO:0000313" key="10">
    <source>
        <dbReference type="Proteomes" id="UP001216907"/>
    </source>
</evidence>
<dbReference type="Proteomes" id="UP001216907">
    <property type="component" value="Unassembled WGS sequence"/>
</dbReference>
<dbReference type="Gene3D" id="3.90.550.10">
    <property type="entry name" value="Spore Coat Polysaccharide Biosynthesis Protein SpsA, Chain A"/>
    <property type="match status" value="1"/>
</dbReference>
<feature type="transmembrane region" description="Helical" evidence="7">
    <location>
        <begin position="368"/>
        <end position="389"/>
    </location>
</feature>
<dbReference type="InterPro" id="IPR029044">
    <property type="entry name" value="Nucleotide-diphossugar_trans"/>
</dbReference>
<evidence type="ECO:0000313" key="9">
    <source>
        <dbReference type="EMBL" id="MDG3005493.1"/>
    </source>
</evidence>
<reference evidence="9 10" key="1">
    <citation type="submission" date="2023-03" db="EMBL/GenBank/DDBJ databases">
        <title>Paludisphaera mucosa sp. nov. a novel planctomycete from northern fen.</title>
        <authorList>
            <person name="Ivanova A."/>
        </authorList>
    </citation>
    <scope>NUCLEOTIDE SEQUENCE [LARGE SCALE GENOMIC DNA]</scope>
    <source>
        <strain evidence="9 10">Pla2</strain>
    </source>
</reference>
<evidence type="ECO:0000256" key="3">
    <source>
        <dbReference type="ARBA" id="ARBA00022679"/>
    </source>
</evidence>
<dbReference type="SUPFAM" id="SSF53448">
    <property type="entry name" value="Nucleotide-diphospho-sugar transferases"/>
    <property type="match status" value="1"/>
</dbReference>
<proteinExistence type="predicted"/>
<dbReference type="Pfam" id="PF00535">
    <property type="entry name" value="Glycos_transf_2"/>
    <property type="match status" value="1"/>
</dbReference>
<comment type="caution">
    <text evidence="9">The sequence shown here is derived from an EMBL/GenBank/DDBJ whole genome shotgun (WGS) entry which is preliminary data.</text>
</comment>
<evidence type="ECO:0000259" key="8">
    <source>
        <dbReference type="Pfam" id="PF00535"/>
    </source>
</evidence>
<dbReference type="PANTHER" id="PTHR48090:SF1">
    <property type="entry name" value="PROPHAGE BACTOPRENOL GLUCOSYL TRANSFERASE HOMOLOG"/>
    <property type="match status" value="1"/>
</dbReference>
<protein>
    <submittedName>
        <fullName evidence="9">Glycosyltransferase family 2 protein</fullName>
        <ecNumber evidence="9">2.4.-.-</ecNumber>
    </submittedName>
</protein>
<keyword evidence="5 7" id="KW-1133">Transmembrane helix</keyword>
<dbReference type="CDD" id="cd04187">
    <property type="entry name" value="DPM1_like_bac"/>
    <property type="match status" value="1"/>
</dbReference>